<feature type="transmembrane region" description="Helical" evidence="12">
    <location>
        <begin position="169"/>
        <end position="187"/>
    </location>
</feature>
<evidence type="ECO:0000259" key="13">
    <source>
        <dbReference type="PROSITE" id="PS50846"/>
    </source>
</evidence>
<evidence type="ECO:0000256" key="5">
    <source>
        <dbReference type="ARBA" id="ARBA00022741"/>
    </source>
</evidence>
<dbReference type="Pfam" id="PF00702">
    <property type="entry name" value="Hydrolase"/>
    <property type="match status" value="1"/>
</dbReference>
<reference evidence="15" key="1">
    <citation type="submission" date="2018-09" db="EMBL/GenBank/DDBJ databases">
        <authorList>
            <person name="Kim I."/>
        </authorList>
    </citation>
    <scope>NUCLEOTIDE SEQUENCE [LARGE SCALE GENOMIC DNA]</scope>
    <source>
        <strain evidence="15">DD4a</strain>
    </source>
</reference>
<evidence type="ECO:0000256" key="2">
    <source>
        <dbReference type="ARBA" id="ARBA00006024"/>
    </source>
</evidence>
<evidence type="ECO:0000256" key="3">
    <source>
        <dbReference type="ARBA" id="ARBA00022692"/>
    </source>
</evidence>
<feature type="transmembrane region" description="Helical" evidence="12">
    <location>
        <begin position="682"/>
        <end position="700"/>
    </location>
</feature>
<accession>A0A3A1U361</accession>
<evidence type="ECO:0000313" key="15">
    <source>
        <dbReference type="Proteomes" id="UP000265742"/>
    </source>
</evidence>
<keyword evidence="6 12" id="KW-0067">ATP-binding</keyword>
<dbReference type="PANTHER" id="PTHR43520:SF8">
    <property type="entry name" value="P-TYPE CU(+) TRANSPORTER"/>
    <property type="match status" value="1"/>
</dbReference>
<dbReference type="FunFam" id="2.70.150.10:FF:000002">
    <property type="entry name" value="Copper-transporting ATPase 1, putative"/>
    <property type="match status" value="1"/>
</dbReference>
<evidence type="ECO:0000256" key="1">
    <source>
        <dbReference type="ARBA" id="ARBA00004651"/>
    </source>
</evidence>
<evidence type="ECO:0000313" key="14">
    <source>
        <dbReference type="EMBL" id="RIX30813.1"/>
    </source>
</evidence>
<feature type="transmembrane region" description="Helical" evidence="12">
    <location>
        <begin position="657"/>
        <end position="676"/>
    </location>
</feature>
<dbReference type="SUPFAM" id="SSF56784">
    <property type="entry name" value="HAD-like"/>
    <property type="match status" value="1"/>
</dbReference>
<dbReference type="FunFam" id="3.30.70.100:FF:000005">
    <property type="entry name" value="Copper-exporting P-type ATPase A"/>
    <property type="match status" value="1"/>
</dbReference>
<dbReference type="EMBL" id="QXTG01000001">
    <property type="protein sequence ID" value="RIX30813.1"/>
    <property type="molecule type" value="Genomic_DNA"/>
</dbReference>
<dbReference type="InterPro" id="IPR023298">
    <property type="entry name" value="ATPase_P-typ_TM_dom_sf"/>
</dbReference>
<dbReference type="SUPFAM" id="SSF81653">
    <property type="entry name" value="Calcium ATPase, transduction domain A"/>
    <property type="match status" value="1"/>
</dbReference>
<feature type="transmembrane region" description="Helical" evidence="12">
    <location>
        <begin position="141"/>
        <end position="163"/>
    </location>
</feature>
<dbReference type="GO" id="GO:0005507">
    <property type="term" value="F:copper ion binding"/>
    <property type="evidence" value="ECO:0007669"/>
    <property type="project" value="TreeGrafter"/>
</dbReference>
<dbReference type="SFLD" id="SFLDF00027">
    <property type="entry name" value="p-type_atpase"/>
    <property type="match status" value="1"/>
</dbReference>
<dbReference type="PROSITE" id="PS50846">
    <property type="entry name" value="HMA_2"/>
    <property type="match status" value="1"/>
</dbReference>
<dbReference type="PRINTS" id="PR00119">
    <property type="entry name" value="CATATPASE"/>
</dbReference>
<keyword evidence="9 12" id="KW-0472">Membrane</keyword>
<organism evidence="14 15">
    <name type="scientific">Amnibacterium setariae</name>
    <dbReference type="NCBI Taxonomy" id="2306585"/>
    <lineage>
        <taxon>Bacteria</taxon>
        <taxon>Bacillati</taxon>
        <taxon>Actinomycetota</taxon>
        <taxon>Actinomycetes</taxon>
        <taxon>Micrococcales</taxon>
        <taxon>Microbacteriaceae</taxon>
        <taxon>Amnibacterium</taxon>
    </lineage>
</organism>
<dbReference type="InterPro" id="IPR008250">
    <property type="entry name" value="ATPase_P-typ_transduc_dom_A_sf"/>
</dbReference>
<dbReference type="RefSeq" id="WP_119481175.1">
    <property type="nucleotide sequence ID" value="NZ_QXTG01000001.1"/>
</dbReference>
<dbReference type="GO" id="GO:0005886">
    <property type="term" value="C:plasma membrane"/>
    <property type="evidence" value="ECO:0007669"/>
    <property type="project" value="UniProtKB-SubCell"/>
</dbReference>
<dbReference type="GO" id="GO:0005524">
    <property type="term" value="F:ATP binding"/>
    <property type="evidence" value="ECO:0007669"/>
    <property type="project" value="UniProtKB-UniRule"/>
</dbReference>
<comment type="catalytic activity">
    <reaction evidence="10">
        <text>ATP + H2O = ADP + phosphate + H(+)</text>
        <dbReference type="Rhea" id="RHEA:13065"/>
        <dbReference type="ChEBI" id="CHEBI:15377"/>
        <dbReference type="ChEBI" id="CHEBI:15378"/>
        <dbReference type="ChEBI" id="CHEBI:30616"/>
        <dbReference type="ChEBI" id="CHEBI:43474"/>
        <dbReference type="ChEBI" id="CHEBI:456216"/>
    </reaction>
</comment>
<dbReference type="NCBIfam" id="TIGR01494">
    <property type="entry name" value="ATPase_P-type"/>
    <property type="match status" value="1"/>
</dbReference>
<dbReference type="Proteomes" id="UP000265742">
    <property type="component" value="Unassembled WGS sequence"/>
</dbReference>
<feature type="transmembrane region" description="Helical" evidence="12">
    <location>
        <begin position="326"/>
        <end position="345"/>
    </location>
</feature>
<evidence type="ECO:0000256" key="6">
    <source>
        <dbReference type="ARBA" id="ARBA00022840"/>
    </source>
</evidence>
<sequence length="704" mass="71169">MPTSTEVRLDITGMTCAACATRVERRLNRVPGAAASVNFATETAVVRGPVRLPDLVAAVEAAGYGARPTGAATAERDARRLRPRLVVGIVAAVPVVLLSMVAALHFPAWEVVAALLAVPVVTWCAWPFHRAAALNLRHGAATMDTLISLGVIAASLWSAVALLRGRGDTYLEVGVVVTVFVLAGRVAEAAVRRRAGAAVRALAALGAKDALRIRPDGAEERVPVTALAVGDRVVVRPGETVPSDGRIVDGRSAVDASLLTGESVPTEVGPDDPVVGGTVAVGGGRLLVELDRVGADTELARIGRLVARAQDGKAAVQRLADRVSSVFVPVVLGLAAVALVGWLVAGDPERAVTAAVTTLVIACPCALGLATPTALLAGSGRGAQLGVLIRGPEVLERMRRVDTVVLDKTGTLTTGRVAVRRVLPLGGADEAEVRRLAAAAEHDSEHPVGRALAGGPRVADRFEAVAGGGVRADVQGTTVRVGRLGWLAEEGVAVDTAAPFVAAAEATGATAVVVARDGAAVGVVEVADAVRAGAPEAVARLRALGLDPVLLSGDNAGAVDAVAAEVGVVEAFAGASPQGKLDRVRALQDAGHVVAMVGDGVNDAAALAAADLGIAMGGGTDAAGAAADLVLVRDDPALIATAVRLSRATLRTIRGNLFWAFAYNAAALPVAMLGLLNPIVAGGAMAASSVLVVGNSLRLARFRA</sequence>
<evidence type="ECO:0000256" key="8">
    <source>
        <dbReference type="ARBA" id="ARBA00022989"/>
    </source>
</evidence>
<evidence type="ECO:0000256" key="11">
    <source>
        <dbReference type="ARBA" id="ARBA00074171"/>
    </source>
</evidence>
<dbReference type="PROSITE" id="PS00154">
    <property type="entry name" value="ATPASE_E1_E2"/>
    <property type="match status" value="1"/>
</dbReference>
<feature type="transmembrane region" description="Helical" evidence="12">
    <location>
        <begin position="111"/>
        <end position="129"/>
    </location>
</feature>
<dbReference type="InterPro" id="IPR059000">
    <property type="entry name" value="ATPase_P-type_domA"/>
</dbReference>
<dbReference type="PROSITE" id="PS01047">
    <property type="entry name" value="HMA_1"/>
    <property type="match status" value="1"/>
</dbReference>
<dbReference type="InterPro" id="IPR023214">
    <property type="entry name" value="HAD_sf"/>
</dbReference>
<keyword evidence="8 12" id="KW-1133">Transmembrane helix</keyword>
<proteinExistence type="inferred from homology"/>
<keyword evidence="15" id="KW-1185">Reference proteome</keyword>
<evidence type="ECO:0000256" key="12">
    <source>
        <dbReference type="RuleBase" id="RU362081"/>
    </source>
</evidence>
<evidence type="ECO:0000256" key="7">
    <source>
        <dbReference type="ARBA" id="ARBA00022967"/>
    </source>
</evidence>
<dbReference type="NCBIfam" id="TIGR01511">
    <property type="entry name" value="ATPase-IB1_Cu"/>
    <property type="match status" value="1"/>
</dbReference>
<dbReference type="Gene3D" id="3.30.70.100">
    <property type="match status" value="1"/>
</dbReference>
<protein>
    <recommendedName>
        <fullName evidence="11">Cation-transporting P-type ATPase B</fullName>
    </recommendedName>
</protein>
<comment type="similarity">
    <text evidence="2 12">Belongs to the cation transport ATPase (P-type) (TC 3.A.3) family. Type IB subfamily.</text>
</comment>
<dbReference type="SUPFAM" id="SSF81665">
    <property type="entry name" value="Calcium ATPase, transmembrane domain M"/>
    <property type="match status" value="1"/>
</dbReference>
<keyword evidence="5 12" id="KW-0547">Nucleotide-binding</keyword>
<evidence type="ECO:0000256" key="10">
    <source>
        <dbReference type="ARBA" id="ARBA00049360"/>
    </source>
</evidence>
<feature type="transmembrane region" description="Helical" evidence="12">
    <location>
        <begin position="351"/>
        <end position="371"/>
    </location>
</feature>
<dbReference type="Gene3D" id="3.40.50.1000">
    <property type="entry name" value="HAD superfamily/HAD-like"/>
    <property type="match status" value="1"/>
</dbReference>
<feature type="domain" description="HMA" evidence="13">
    <location>
        <begin position="5"/>
        <end position="67"/>
    </location>
</feature>
<dbReference type="InterPro" id="IPR017969">
    <property type="entry name" value="Heavy-metal-associated_CS"/>
</dbReference>
<dbReference type="InterPro" id="IPR036163">
    <property type="entry name" value="HMA_dom_sf"/>
</dbReference>
<dbReference type="InterPro" id="IPR018303">
    <property type="entry name" value="ATPase_P-typ_P_site"/>
</dbReference>
<dbReference type="InterPro" id="IPR044492">
    <property type="entry name" value="P_typ_ATPase_HD_dom"/>
</dbReference>
<dbReference type="Gene3D" id="2.70.150.10">
    <property type="entry name" value="Calcium-transporting ATPase, cytoplasmic transduction domain A"/>
    <property type="match status" value="1"/>
</dbReference>
<dbReference type="GO" id="GO:0016887">
    <property type="term" value="F:ATP hydrolysis activity"/>
    <property type="evidence" value="ECO:0007669"/>
    <property type="project" value="InterPro"/>
</dbReference>
<dbReference type="Pfam" id="PF00403">
    <property type="entry name" value="HMA"/>
    <property type="match status" value="1"/>
</dbReference>
<comment type="subcellular location">
    <subcellularLocation>
        <location evidence="1">Cell membrane</location>
        <topology evidence="1">Multi-pass membrane protein</topology>
    </subcellularLocation>
</comment>
<evidence type="ECO:0000256" key="4">
    <source>
        <dbReference type="ARBA" id="ARBA00022723"/>
    </source>
</evidence>
<dbReference type="InterPro" id="IPR001757">
    <property type="entry name" value="P_typ_ATPase"/>
</dbReference>
<dbReference type="CDD" id="cd00371">
    <property type="entry name" value="HMA"/>
    <property type="match status" value="1"/>
</dbReference>
<dbReference type="NCBIfam" id="TIGR01525">
    <property type="entry name" value="ATPase-IB_hvy"/>
    <property type="match status" value="1"/>
</dbReference>
<keyword evidence="3 12" id="KW-0812">Transmembrane</keyword>
<dbReference type="PANTHER" id="PTHR43520">
    <property type="entry name" value="ATP7, ISOFORM B"/>
    <property type="match status" value="1"/>
</dbReference>
<dbReference type="InterPro" id="IPR027256">
    <property type="entry name" value="P-typ_ATPase_IB"/>
</dbReference>
<dbReference type="SFLD" id="SFLDG00002">
    <property type="entry name" value="C1.7:_P-type_atpase_like"/>
    <property type="match status" value="1"/>
</dbReference>
<feature type="transmembrane region" description="Helical" evidence="12">
    <location>
        <begin position="85"/>
        <end position="105"/>
    </location>
</feature>
<dbReference type="SFLD" id="SFLDS00003">
    <property type="entry name" value="Haloacid_Dehalogenase"/>
    <property type="match status" value="1"/>
</dbReference>
<dbReference type="GO" id="GO:0043682">
    <property type="term" value="F:P-type divalent copper transporter activity"/>
    <property type="evidence" value="ECO:0007669"/>
    <property type="project" value="TreeGrafter"/>
</dbReference>
<dbReference type="PRINTS" id="PR00943">
    <property type="entry name" value="CUATPASE"/>
</dbReference>
<dbReference type="OrthoDB" id="7059309at2"/>
<dbReference type="AlphaFoldDB" id="A0A3A1U361"/>
<gene>
    <name evidence="14" type="ORF">D1781_05295</name>
</gene>
<dbReference type="SUPFAM" id="SSF55008">
    <property type="entry name" value="HMA, heavy metal-associated domain"/>
    <property type="match status" value="1"/>
</dbReference>
<name>A0A3A1U361_9MICO</name>
<keyword evidence="7" id="KW-1278">Translocase</keyword>
<dbReference type="Pfam" id="PF00122">
    <property type="entry name" value="E1-E2_ATPase"/>
    <property type="match status" value="1"/>
</dbReference>
<dbReference type="GO" id="GO:0055070">
    <property type="term" value="P:copper ion homeostasis"/>
    <property type="evidence" value="ECO:0007669"/>
    <property type="project" value="TreeGrafter"/>
</dbReference>
<dbReference type="InterPro" id="IPR036412">
    <property type="entry name" value="HAD-like_sf"/>
</dbReference>
<keyword evidence="12" id="KW-1003">Cell membrane</keyword>
<comment type="caution">
    <text evidence="14">The sequence shown here is derived from an EMBL/GenBank/DDBJ whole genome shotgun (WGS) entry which is preliminary data.</text>
</comment>
<dbReference type="Gene3D" id="3.40.1110.10">
    <property type="entry name" value="Calcium-transporting ATPase, cytoplasmic domain N"/>
    <property type="match status" value="1"/>
</dbReference>
<evidence type="ECO:0000256" key="9">
    <source>
        <dbReference type="ARBA" id="ARBA00023136"/>
    </source>
</evidence>
<dbReference type="InterPro" id="IPR023299">
    <property type="entry name" value="ATPase_P-typ_cyto_dom_N"/>
</dbReference>
<dbReference type="InterPro" id="IPR006121">
    <property type="entry name" value="HMA_dom"/>
</dbReference>
<keyword evidence="4 12" id="KW-0479">Metal-binding</keyword>